<evidence type="ECO:0000259" key="1">
    <source>
        <dbReference type="Pfam" id="PF09836"/>
    </source>
</evidence>
<dbReference type="RefSeq" id="WP_378982413.1">
    <property type="nucleotide sequence ID" value="NZ_JBHRVD010000001.1"/>
</dbReference>
<reference evidence="3" key="1">
    <citation type="journal article" date="2019" name="Int. J. Syst. Evol. Microbiol.">
        <title>The Global Catalogue of Microorganisms (GCM) 10K type strain sequencing project: providing services to taxonomists for standard genome sequencing and annotation.</title>
        <authorList>
            <consortium name="The Broad Institute Genomics Platform"/>
            <consortium name="The Broad Institute Genome Sequencing Center for Infectious Disease"/>
            <person name="Wu L."/>
            <person name="Ma J."/>
        </authorList>
    </citation>
    <scope>NUCLEOTIDE SEQUENCE [LARGE SCALE GENOMIC DNA]</scope>
    <source>
        <strain evidence="3">ICMP 19515</strain>
    </source>
</reference>
<dbReference type="InterPro" id="IPR044922">
    <property type="entry name" value="DUF2063_N_sf"/>
</dbReference>
<name>A0ABV7MSX6_9HYPH</name>
<feature type="domain" description="Putative DNA-binding" evidence="1">
    <location>
        <begin position="20"/>
        <end position="108"/>
    </location>
</feature>
<comment type="caution">
    <text evidence="2">The sequence shown here is derived from an EMBL/GenBank/DDBJ whole genome shotgun (WGS) entry which is preliminary data.</text>
</comment>
<dbReference type="Proteomes" id="UP001595648">
    <property type="component" value="Unassembled WGS sequence"/>
</dbReference>
<organism evidence="2 3">
    <name type="scientific">Mesorhizobium cantuariense</name>
    <dbReference type="NCBI Taxonomy" id="1300275"/>
    <lineage>
        <taxon>Bacteria</taxon>
        <taxon>Pseudomonadati</taxon>
        <taxon>Pseudomonadota</taxon>
        <taxon>Alphaproteobacteria</taxon>
        <taxon>Hyphomicrobiales</taxon>
        <taxon>Phyllobacteriaceae</taxon>
        <taxon>Mesorhizobium</taxon>
    </lineage>
</organism>
<protein>
    <submittedName>
        <fullName evidence="2">DUF2063 domain-containing protein</fullName>
    </submittedName>
</protein>
<gene>
    <name evidence="2" type="ORF">ACFOJ9_25365</name>
</gene>
<dbReference type="Gene3D" id="1.10.150.690">
    <property type="entry name" value="DUF2063"/>
    <property type="match status" value="1"/>
</dbReference>
<sequence>MPRSEFQSGDPGSRSDYAAVFTAGLLDPDSAPPDAVSGPNGKAAVKRYAVYRNNVTVSLIDALAASFPATRRITGPEFFRAMARFHIRETPPTSPLLFEYGRDFPDFIECYEYAQSMPWLADVARIERAWLDAYHAADVQPLVSDALAAIPPDRLADTVFVPHPATRVLRSLYPTVTIFAANRRGGPVGRIKATGPGDALVTRPGLEVFVRHLPPGGAVFVSHLISGEPLGAAATAAFAESTEFDLSANISGVLEAGAFTVAYRGGSGS</sequence>
<keyword evidence="3" id="KW-1185">Reference proteome</keyword>
<evidence type="ECO:0000313" key="2">
    <source>
        <dbReference type="EMBL" id="MFC3325068.1"/>
    </source>
</evidence>
<accession>A0ABV7MSX6</accession>
<dbReference type="InterPro" id="IPR018640">
    <property type="entry name" value="DUF2063"/>
</dbReference>
<dbReference type="EMBL" id="JBHRVD010000001">
    <property type="protein sequence ID" value="MFC3325068.1"/>
    <property type="molecule type" value="Genomic_DNA"/>
</dbReference>
<dbReference type="Pfam" id="PF09836">
    <property type="entry name" value="DUF2063"/>
    <property type="match status" value="1"/>
</dbReference>
<evidence type="ECO:0000313" key="3">
    <source>
        <dbReference type="Proteomes" id="UP001595648"/>
    </source>
</evidence>
<proteinExistence type="predicted"/>